<dbReference type="Proteomes" id="UP001460270">
    <property type="component" value="Unassembled WGS sequence"/>
</dbReference>
<feature type="domain" description="Stonustoxin-like helical" evidence="3">
    <location>
        <begin position="285"/>
        <end position="379"/>
    </location>
</feature>
<feature type="compositionally biased region" description="Polar residues" evidence="1">
    <location>
        <begin position="446"/>
        <end position="456"/>
    </location>
</feature>
<dbReference type="InterPro" id="IPR048997">
    <property type="entry name" value="Stonustoxin-like_helical"/>
</dbReference>
<gene>
    <name evidence="4" type="ORF">WMY93_032605</name>
</gene>
<evidence type="ECO:0000313" key="4">
    <source>
        <dbReference type="EMBL" id="KAK7880762.1"/>
    </source>
</evidence>
<protein>
    <recommendedName>
        <fullName evidence="6">SNTX thioredoxin-like domain-containing protein</fullName>
    </recommendedName>
</protein>
<feature type="domain" description="SNTX thioredoxin-like" evidence="2">
    <location>
        <begin position="393"/>
        <end position="453"/>
    </location>
</feature>
<dbReference type="AlphaFoldDB" id="A0AAW0MKT9"/>
<comment type="caution">
    <text evidence="4">The sequence shown here is derived from an EMBL/GenBank/DDBJ whole genome shotgun (WGS) entry which is preliminary data.</text>
</comment>
<dbReference type="Pfam" id="PF21109">
    <property type="entry name" value="Stonustoxin_helical"/>
    <property type="match status" value="1"/>
</dbReference>
<evidence type="ECO:0000256" key="1">
    <source>
        <dbReference type="SAM" id="MobiDB-lite"/>
    </source>
</evidence>
<dbReference type="InterPro" id="IPR040581">
    <property type="entry name" value="Thioredoxin_11"/>
</dbReference>
<reference evidence="5" key="1">
    <citation type="submission" date="2024-04" db="EMBL/GenBank/DDBJ databases">
        <title>Salinicola lusitanus LLJ914,a marine bacterium isolated from the Okinawa Trough.</title>
        <authorList>
            <person name="Li J."/>
        </authorList>
    </citation>
    <scope>NUCLEOTIDE SEQUENCE [LARGE SCALE GENOMIC DNA]</scope>
</reference>
<proteinExistence type="predicted"/>
<organism evidence="4 5">
    <name type="scientific">Mugilogobius chulae</name>
    <name type="common">yellowstripe goby</name>
    <dbReference type="NCBI Taxonomy" id="88201"/>
    <lineage>
        <taxon>Eukaryota</taxon>
        <taxon>Metazoa</taxon>
        <taxon>Chordata</taxon>
        <taxon>Craniata</taxon>
        <taxon>Vertebrata</taxon>
        <taxon>Euteleostomi</taxon>
        <taxon>Actinopterygii</taxon>
        <taxon>Neopterygii</taxon>
        <taxon>Teleostei</taxon>
        <taxon>Neoteleostei</taxon>
        <taxon>Acanthomorphata</taxon>
        <taxon>Gobiaria</taxon>
        <taxon>Gobiiformes</taxon>
        <taxon>Gobioidei</taxon>
        <taxon>Gobiidae</taxon>
        <taxon>Gobionellinae</taxon>
        <taxon>Mugilogobius</taxon>
    </lineage>
</organism>
<keyword evidence="5" id="KW-1185">Reference proteome</keyword>
<accession>A0AAW0MKT9</accession>
<dbReference type="EMBL" id="JBBPFD010000052">
    <property type="protein sequence ID" value="KAK7880762.1"/>
    <property type="molecule type" value="Genomic_DNA"/>
</dbReference>
<dbReference type="PANTHER" id="PTHR31594:SF16">
    <property type="entry name" value="SI:CH211-281L24.3"/>
    <property type="match status" value="1"/>
</dbReference>
<name>A0AAW0MKT9_9GOBI</name>
<dbReference type="Pfam" id="PF18078">
    <property type="entry name" value="Thioredoxin_11"/>
    <property type="match status" value="2"/>
</dbReference>
<evidence type="ECO:0000313" key="5">
    <source>
        <dbReference type="Proteomes" id="UP001460270"/>
    </source>
</evidence>
<feature type="domain" description="SNTX thioredoxin-like" evidence="2">
    <location>
        <begin position="507"/>
        <end position="575"/>
    </location>
</feature>
<feature type="region of interest" description="Disordered" evidence="1">
    <location>
        <begin position="445"/>
        <end position="524"/>
    </location>
</feature>
<dbReference type="PANTHER" id="PTHR31594">
    <property type="entry name" value="AIG1-TYPE G DOMAIN-CONTAINING PROTEIN"/>
    <property type="match status" value="1"/>
</dbReference>
<dbReference type="InterPro" id="IPR052090">
    <property type="entry name" value="Cytolytic_pore-forming_toxin"/>
</dbReference>
<evidence type="ECO:0008006" key="6">
    <source>
        <dbReference type="Google" id="ProtNLM"/>
    </source>
</evidence>
<sequence length="580" mass="65087">MAQKQKAQKNAVVVDGLCRPFILGMLYHAPKNVLVPGIAVWDPEILKKCTLQIPQRSSNFDISDSDSTTNTDFNLNVDASLTLNILSGQIDVSGSANYLKDKKESKKQSRVTLKYSATTHFEQLSLSADIPRKTSITKIIESGLATHVVTGIEYGATAYFVFDSQNTNSSDVQKIKGTMKAAIKKIPSCSIDGEAKLDLTNEEQSVASNLSVKFYGDFLLEKNPATFKEAVDVYRKLTETLLGSDNEPKYAVPIRVWLLPLDVFDHQFQKIRDISLGLVTDAANIIEDLINIQIRCKDCLSVDAVGLLPPLRQTLVTFLRLCQYYCSDLQRQMAEKCPAIREGRVEESKLREIFNKRDETPFKQDRLETWMENKEREVNVVEFMLKILLQEKIKVYSTQSEVDKFVMDPGNNSCSAYVFTSLETSDPQLTAMQKHVDFLKRGEENAQWSESAARNRNSAEEEVEPSDSAAQNRNSAEEEVEPSDSAAQNRNSAEEEVEPSDSAAQNRNSAEEEVEPSDSAKVPWYNDNDVIYSMRKKAEGDCTSKEKVKLSFVTAIYNEKIKGAAIYGYEEGVLQIPTLY</sequence>
<evidence type="ECO:0000259" key="2">
    <source>
        <dbReference type="Pfam" id="PF18078"/>
    </source>
</evidence>
<evidence type="ECO:0000259" key="3">
    <source>
        <dbReference type="Pfam" id="PF21109"/>
    </source>
</evidence>